<dbReference type="FunFam" id="1.20.58.60:FF:000056">
    <property type="entry name" value="utrophin isoform X1"/>
    <property type="match status" value="1"/>
</dbReference>
<evidence type="ECO:0000256" key="7">
    <source>
        <dbReference type="PROSITE-ProRule" id="PRU00228"/>
    </source>
</evidence>
<dbReference type="AlphaFoldDB" id="A0A3B5L5R4"/>
<dbReference type="FunFam" id="1.10.238.10:FF:000008">
    <property type="entry name" value="Dystrophin isoform 2"/>
    <property type="match status" value="1"/>
</dbReference>
<dbReference type="PANTHER" id="PTHR12268:SF26">
    <property type="entry name" value="UTROPHIN"/>
    <property type="match status" value="1"/>
</dbReference>
<evidence type="ECO:0000256" key="3">
    <source>
        <dbReference type="ARBA" id="ARBA00022723"/>
    </source>
</evidence>
<dbReference type="SMART" id="SM00150">
    <property type="entry name" value="SPEC"/>
    <property type="match status" value="3"/>
</dbReference>
<dbReference type="InterPro" id="IPR011992">
    <property type="entry name" value="EF-hand-dom_pair"/>
</dbReference>
<dbReference type="Pfam" id="PF09069">
    <property type="entry name" value="EF-hand_3"/>
    <property type="match status" value="1"/>
</dbReference>
<evidence type="ECO:0000256" key="8">
    <source>
        <dbReference type="SAM" id="Coils"/>
    </source>
</evidence>
<dbReference type="SMART" id="SM00291">
    <property type="entry name" value="ZnF_ZZ"/>
    <property type="match status" value="1"/>
</dbReference>
<dbReference type="InterPro" id="IPR018159">
    <property type="entry name" value="Spectrin/alpha-actinin"/>
</dbReference>
<comment type="subcellular location">
    <subcellularLocation>
        <location evidence="1">Cell membrane</location>
        <topology evidence="1">Peripheral membrane protein</topology>
    </subcellularLocation>
</comment>
<keyword evidence="8" id="KW-0175">Coiled coil</keyword>
<dbReference type="Proteomes" id="UP000261380">
    <property type="component" value="Unplaced"/>
</dbReference>
<feature type="domain" description="ZZ-type" evidence="10">
    <location>
        <begin position="610"/>
        <end position="666"/>
    </location>
</feature>
<dbReference type="FunFam" id="3.30.60.90:FF:000001">
    <property type="entry name" value="Dystrophin isoform 2"/>
    <property type="match status" value="1"/>
</dbReference>
<evidence type="ECO:0000256" key="9">
    <source>
        <dbReference type="SAM" id="MobiDB-lite"/>
    </source>
</evidence>
<dbReference type="GO" id="GO:0005886">
    <property type="term" value="C:plasma membrane"/>
    <property type="evidence" value="ECO:0007669"/>
    <property type="project" value="UniProtKB-SubCell"/>
</dbReference>
<evidence type="ECO:0000256" key="1">
    <source>
        <dbReference type="ARBA" id="ARBA00004202"/>
    </source>
</evidence>
<dbReference type="PROSITE" id="PS01357">
    <property type="entry name" value="ZF_ZZ_1"/>
    <property type="match status" value="1"/>
</dbReference>
<feature type="coiled-coil region" evidence="8">
    <location>
        <begin position="867"/>
        <end position="901"/>
    </location>
</feature>
<dbReference type="Gene3D" id="1.10.238.10">
    <property type="entry name" value="EF-hand"/>
    <property type="match status" value="2"/>
</dbReference>
<dbReference type="Ensembl" id="ENSXCOT00000005811.1">
    <property type="protein sequence ID" value="ENSXCOP00000005745.1"/>
    <property type="gene ID" value="ENSXCOG00000004431.1"/>
</dbReference>
<name>A0A3B5L5R4_9TELE</name>
<dbReference type="CDD" id="cd00176">
    <property type="entry name" value="SPEC"/>
    <property type="match status" value="2"/>
</dbReference>
<sequence>AQVLFCTLLQTCSSLKMMAMVRTSLQKVVVFLHRLQRMAISSPRYQKLCKDIQAEIDAHNDIYKSVDGNKSKMVKALGNSEEAVFLQHRLDDMNQRWSDLKAKSANIRAHLEASAERWSRLLGLLEELWRWICTKDEELAKQMPVGGDVPTLLQQQNHCTTLCSELKEREHLVISTLDQARMFLADQPIEGPGEPRKNLQPKTELTPEEKARGLARAIRKQTGEVRERWERLKGHVGGWQAQVEQALERLQDLQSSMDQLDLHLTRAEETKATWQPVGDLLIDSLQDHIDQTSAFREEIAPLRQDVRVVNELAAELTPLDIQLSSTASRQLDQLDMRWKSLQVAVEDRLKLLQEAHRDFGPSSQHFLSTNQLSWQVNHQTQTTCWDHPKMTELYQSLADLNNVRFSAYRTAMKIRRLQKALCLDLLDLSVAQNTFEQHKLTNNSHLLSVPDVINCLTSIYDGLEQEHKDLVNVPLCVDMCLNWLLNVYDTGRSGKIRVLSMKIGLLSLSKGHLEEKYKYLFSQVASAGDTCDQRQLGLLLHEAIQIPRQLGEVAAFGGSNIEPSVRSCFQHVNNKVELEPRQFVDWMRLEPQSMVWLPVLHRVAAAETAKHQAKCNICKECPIVGFRYRSLKHFNYDVCQSCFFSGRTAKGHKLNYPMVEYCTPTTSGEDMRDFTKVLKNKFRSKKYFAKHPRLGYLPVQTVLEGDNMETPVTLISMCPEQYELSQTPQLSHDDTHSRIEQYASRYALQSPVNISSIPVAQGAMDDEHALIIQYCQTLGGEGSPSSQPQSPAQILQAVEREERGELERIIARLEEEQRTLQREYELLKEQHGQRSAPAGTPWESEGQSTHPDEADLLAEAKLLRQHKGRLEARMHILEEHNKQLESQLHRLRQLLHQVTEDSEVYPFTVNTPLCACVCPEELLPPQNSSSDLADVMEQINNSFPACSRKFPSPPPPPPSICMFVKSHRRFFLVGELPLFGFYSFPKHIVTDLN</sequence>
<protein>
    <submittedName>
        <fullName evidence="11">Utrophin</fullName>
    </submittedName>
</protein>
<evidence type="ECO:0000256" key="6">
    <source>
        <dbReference type="ARBA" id="ARBA00023136"/>
    </source>
</evidence>
<dbReference type="InterPro" id="IPR050774">
    <property type="entry name" value="KCMF1/Dystrophin"/>
</dbReference>
<evidence type="ECO:0000313" key="12">
    <source>
        <dbReference type="Proteomes" id="UP000261380"/>
    </source>
</evidence>
<proteinExistence type="predicted"/>
<dbReference type="FunFam" id="1.20.58.60:FF:000070">
    <property type="entry name" value="utrophin isoform X1"/>
    <property type="match status" value="1"/>
</dbReference>
<evidence type="ECO:0000256" key="2">
    <source>
        <dbReference type="ARBA" id="ARBA00022475"/>
    </source>
</evidence>
<keyword evidence="3" id="KW-0479">Metal-binding</keyword>
<keyword evidence="6" id="KW-0472">Membrane</keyword>
<evidence type="ECO:0000313" key="11">
    <source>
        <dbReference type="Ensembl" id="ENSXCOP00000005745.1"/>
    </source>
</evidence>
<dbReference type="SUPFAM" id="SSF46966">
    <property type="entry name" value="Spectrin repeat"/>
    <property type="match status" value="2"/>
</dbReference>
<dbReference type="Pfam" id="PF00435">
    <property type="entry name" value="Spectrin"/>
    <property type="match status" value="1"/>
</dbReference>
<feature type="region of interest" description="Disordered" evidence="9">
    <location>
        <begin position="829"/>
        <end position="850"/>
    </location>
</feature>
<reference evidence="11" key="1">
    <citation type="submission" date="2025-08" db="UniProtKB">
        <authorList>
            <consortium name="Ensembl"/>
        </authorList>
    </citation>
    <scope>IDENTIFICATION</scope>
</reference>
<dbReference type="Pfam" id="PF00569">
    <property type="entry name" value="ZZ"/>
    <property type="match status" value="1"/>
</dbReference>
<dbReference type="PROSITE" id="PS50135">
    <property type="entry name" value="ZF_ZZ_2"/>
    <property type="match status" value="1"/>
</dbReference>
<dbReference type="PANTHER" id="PTHR12268">
    <property type="entry name" value="E3 UBIQUITIN-PROTEIN LIGASE KCMF1"/>
    <property type="match status" value="1"/>
</dbReference>
<feature type="region of interest" description="Disordered" evidence="9">
    <location>
        <begin position="188"/>
        <end position="208"/>
    </location>
</feature>
<dbReference type="GeneTree" id="ENSGT00940000153467"/>
<keyword evidence="12" id="KW-1185">Reference proteome</keyword>
<keyword evidence="2" id="KW-1003">Cell membrane</keyword>
<dbReference type="SUPFAM" id="SSF57850">
    <property type="entry name" value="RING/U-box"/>
    <property type="match status" value="1"/>
</dbReference>
<evidence type="ECO:0000256" key="5">
    <source>
        <dbReference type="ARBA" id="ARBA00022833"/>
    </source>
</evidence>
<reference evidence="11" key="2">
    <citation type="submission" date="2025-09" db="UniProtKB">
        <authorList>
            <consortium name="Ensembl"/>
        </authorList>
    </citation>
    <scope>IDENTIFICATION</scope>
</reference>
<dbReference type="GO" id="GO:0008270">
    <property type="term" value="F:zinc ion binding"/>
    <property type="evidence" value="ECO:0007669"/>
    <property type="project" value="UniProtKB-KW"/>
</dbReference>
<accession>A0A3B5L5R4</accession>
<dbReference type="InterPro" id="IPR015153">
    <property type="entry name" value="EF-hand_dom_typ1"/>
</dbReference>
<evidence type="ECO:0000256" key="4">
    <source>
        <dbReference type="ARBA" id="ARBA00022771"/>
    </source>
</evidence>
<keyword evidence="5" id="KW-0862">Zinc</keyword>
<dbReference type="Gene3D" id="3.30.60.90">
    <property type="match status" value="1"/>
</dbReference>
<dbReference type="CDD" id="cd02334">
    <property type="entry name" value="ZZ_dystrophin"/>
    <property type="match status" value="1"/>
</dbReference>
<dbReference type="InterPro" id="IPR043145">
    <property type="entry name" value="Znf_ZZ_sf"/>
</dbReference>
<dbReference type="InterPro" id="IPR002017">
    <property type="entry name" value="Spectrin_repeat"/>
</dbReference>
<dbReference type="GO" id="GO:0099536">
    <property type="term" value="P:synaptic signaling"/>
    <property type="evidence" value="ECO:0007669"/>
    <property type="project" value="TreeGrafter"/>
</dbReference>
<dbReference type="GO" id="GO:0045202">
    <property type="term" value="C:synapse"/>
    <property type="evidence" value="ECO:0007669"/>
    <property type="project" value="GOC"/>
</dbReference>
<keyword evidence="4 7" id="KW-0863">Zinc-finger</keyword>
<dbReference type="SUPFAM" id="SSF47473">
    <property type="entry name" value="EF-hand"/>
    <property type="match status" value="2"/>
</dbReference>
<dbReference type="Gene3D" id="1.20.58.60">
    <property type="match status" value="3"/>
</dbReference>
<dbReference type="InterPro" id="IPR015154">
    <property type="entry name" value="EF-hand_dom_typ2"/>
</dbReference>
<dbReference type="InterPro" id="IPR000433">
    <property type="entry name" value="Znf_ZZ"/>
</dbReference>
<dbReference type="Pfam" id="PF09068">
    <property type="entry name" value="EF-hand_2"/>
    <property type="match status" value="1"/>
</dbReference>
<organism evidence="11 12">
    <name type="scientific">Xiphophorus couchianus</name>
    <name type="common">Monterrey platyfish</name>
    <dbReference type="NCBI Taxonomy" id="32473"/>
    <lineage>
        <taxon>Eukaryota</taxon>
        <taxon>Metazoa</taxon>
        <taxon>Chordata</taxon>
        <taxon>Craniata</taxon>
        <taxon>Vertebrata</taxon>
        <taxon>Euteleostomi</taxon>
        <taxon>Actinopterygii</taxon>
        <taxon>Neopterygii</taxon>
        <taxon>Teleostei</taxon>
        <taxon>Neoteleostei</taxon>
        <taxon>Acanthomorphata</taxon>
        <taxon>Ovalentaria</taxon>
        <taxon>Atherinomorphae</taxon>
        <taxon>Cyprinodontiformes</taxon>
        <taxon>Poeciliidae</taxon>
        <taxon>Poeciliinae</taxon>
        <taxon>Xiphophorus</taxon>
    </lineage>
</organism>
<evidence type="ECO:0000259" key="10">
    <source>
        <dbReference type="PROSITE" id="PS50135"/>
    </source>
</evidence>
<feature type="coiled-coil region" evidence="8">
    <location>
        <begin position="236"/>
        <end position="270"/>
    </location>
</feature>